<dbReference type="Pfam" id="PF20431">
    <property type="entry name" value="E_motif"/>
    <property type="match status" value="1"/>
</dbReference>
<comment type="caution">
    <text evidence="3">The sequence shown here is derived from an EMBL/GenBank/DDBJ whole genome shotgun (WGS) entry which is preliminary data.</text>
</comment>
<dbReference type="InterPro" id="IPR046960">
    <property type="entry name" value="PPR_At4g14850-like_plant"/>
</dbReference>
<gene>
    <name evidence="3" type="ORF">Fot_04725</name>
</gene>
<dbReference type="EMBL" id="JBFOLJ010000001">
    <property type="protein sequence ID" value="KAL2559986.1"/>
    <property type="molecule type" value="Genomic_DNA"/>
</dbReference>
<feature type="repeat" description="PPR" evidence="2">
    <location>
        <begin position="147"/>
        <end position="181"/>
    </location>
</feature>
<dbReference type="NCBIfam" id="TIGR00756">
    <property type="entry name" value="PPR"/>
    <property type="match status" value="2"/>
</dbReference>
<feature type="repeat" description="PPR" evidence="2">
    <location>
        <begin position="47"/>
        <end position="81"/>
    </location>
</feature>
<evidence type="ECO:0000313" key="3">
    <source>
        <dbReference type="EMBL" id="KAL2559986.1"/>
    </source>
</evidence>
<dbReference type="InterPro" id="IPR011990">
    <property type="entry name" value="TPR-like_helical_dom_sf"/>
</dbReference>
<dbReference type="PROSITE" id="PS51375">
    <property type="entry name" value="PPR"/>
    <property type="match status" value="2"/>
</dbReference>
<evidence type="ECO:0000256" key="1">
    <source>
        <dbReference type="ARBA" id="ARBA00022737"/>
    </source>
</evidence>
<evidence type="ECO:0000256" key="2">
    <source>
        <dbReference type="PROSITE-ProRule" id="PRU00708"/>
    </source>
</evidence>
<keyword evidence="1" id="KW-0677">Repeat</keyword>
<dbReference type="InterPro" id="IPR046848">
    <property type="entry name" value="E_motif"/>
</dbReference>
<reference evidence="4" key="1">
    <citation type="submission" date="2024-07" db="EMBL/GenBank/DDBJ databases">
        <title>Two chromosome-level genome assemblies of Korean endemic species Abeliophyllum distichum and Forsythia ovata (Oleaceae).</title>
        <authorList>
            <person name="Jang H."/>
        </authorList>
    </citation>
    <scope>NUCLEOTIDE SEQUENCE [LARGE SCALE GENOMIC DNA]</scope>
</reference>
<dbReference type="Gene3D" id="1.25.40.10">
    <property type="entry name" value="Tetratricopeptide repeat domain"/>
    <property type="match status" value="2"/>
</dbReference>
<dbReference type="FunFam" id="1.25.40.10:FF:000090">
    <property type="entry name" value="Pentatricopeptide repeat-containing protein, chloroplastic"/>
    <property type="match status" value="1"/>
</dbReference>
<protein>
    <submittedName>
        <fullName evidence="3">Pentatricopeptide repeat-containing protein</fullName>
    </submittedName>
</protein>
<dbReference type="PANTHER" id="PTHR47926">
    <property type="entry name" value="PENTATRICOPEPTIDE REPEAT-CONTAINING PROTEIN"/>
    <property type="match status" value="1"/>
</dbReference>
<keyword evidence="4" id="KW-1185">Reference proteome</keyword>
<name>A0ABD1XE02_9LAMI</name>
<dbReference type="InterPro" id="IPR002885">
    <property type="entry name" value="PPR_rpt"/>
</dbReference>
<evidence type="ECO:0000313" key="4">
    <source>
        <dbReference type="Proteomes" id="UP001604277"/>
    </source>
</evidence>
<dbReference type="AlphaFoldDB" id="A0ABD1XE02"/>
<accession>A0ABD1XE02</accession>
<dbReference type="PANTHER" id="PTHR47926:SF481">
    <property type="entry name" value="TETRATRICOPEPTIDE-LIKE HELICAL DOMAIN SUPERFAMILY"/>
    <property type="match status" value="1"/>
</dbReference>
<organism evidence="3 4">
    <name type="scientific">Forsythia ovata</name>
    <dbReference type="NCBI Taxonomy" id="205694"/>
    <lineage>
        <taxon>Eukaryota</taxon>
        <taxon>Viridiplantae</taxon>
        <taxon>Streptophyta</taxon>
        <taxon>Embryophyta</taxon>
        <taxon>Tracheophyta</taxon>
        <taxon>Spermatophyta</taxon>
        <taxon>Magnoliopsida</taxon>
        <taxon>eudicotyledons</taxon>
        <taxon>Gunneridae</taxon>
        <taxon>Pentapetalae</taxon>
        <taxon>asterids</taxon>
        <taxon>lamiids</taxon>
        <taxon>Lamiales</taxon>
        <taxon>Oleaceae</taxon>
        <taxon>Forsythieae</taxon>
        <taxon>Forsythia</taxon>
    </lineage>
</organism>
<dbReference type="Pfam" id="PF01535">
    <property type="entry name" value="PPR"/>
    <property type="match status" value="4"/>
</dbReference>
<dbReference type="Proteomes" id="UP001604277">
    <property type="component" value="Unassembled WGS sequence"/>
</dbReference>
<proteinExistence type="predicted"/>
<sequence length="365" mass="41011">MVFASTFFESLSGDRNVITSKSMISGYMANGLHDDAHLIFQIMPENDLTTWNLMVQVYSQNQSPDEALNLFHELQYHALKPDDMTIMSILPVCTQKASLHMLRQCHGFAVRACFEDVHLKAALLDVYSKCGNISSAYKLYKSMPQRDLVVFMAMVGGYAMNGMGEKALGVFYHMLESGVKPDHVIITVVLSACSHAGLINEGLVIFDSIEQVYDMKPSMEQYACIVDLLARGGRVKEAYTFVNQMPIAANANIWGTLLGACKTYHEVDIGRVVADHLSKMETIDIGNYVVLSNLYAADVRWDGVLEMRRLVKMTNLKKPVGCSWIEVGRRKNVFVAGDYFHPSRNMIYNMLSNLDKQIKDLYKSP</sequence>